<dbReference type="Proteomes" id="UP000019024">
    <property type="component" value="Chromosome"/>
</dbReference>
<protein>
    <submittedName>
        <fullName evidence="3">Mur ligase</fullName>
    </submittedName>
</protein>
<dbReference type="GO" id="GO:0016881">
    <property type="term" value="F:acid-amino acid ligase activity"/>
    <property type="evidence" value="ECO:0007669"/>
    <property type="project" value="InterPro"/>
</dbReference>
<dbReference type="HOGENOM" id="CLU_039143_0_0_2"/>
<dbReference type="KEGG" id="hlr:HALLA_18820"/>
<dbReference type="InterPro" id="IPR013221">
    <property type="entry name" value="Mur_ligase_cen"/>
</dbReference>
<evidence type="ECO:0000259" key="2">
    <source>
        <dbReference type="Pfam" id="PF08245"/>
    </source>
</evidence>
<dbReference type="eggNOG" id="arCOG06251">
    <property type="taxonomic scope" value="Archaea"/>
</dbReference>
<gene>
    <name evidence="3" type="ORF">HALLA_18820</name>
</gene>
<dbReference type="GeneID" id="25146450"/>
<proteinExistence type="predicted"/>
<feature type="domain" description="Mur ligase central" evidence="2">
    <location>
        <begin position="44"/>
        <end position="182"/>
    </location>
</feature>
<dbReference type="Pfam" id="PF08245">
    <property type="entry name" value="Mur_ligase_M"/>
    <property type="match status" value="1"/>
</dbReference>
<dbReference type="InterPro" id="IPR036565">
    <property type="entry name" value="Mur-like_cat_sf"/>
</dbReference>
<dbReference type="Gene3D" id="3.40.1190.10">
    <property type="entry name" value="Mur-like, catalytic domain"/>
    <property type="match status" value="1"/>
</dbReference>
<sequence>MSYDTASTVVPEPLTRLARRIAGPLTRGTEHRRRLEEIGVKIVVSGTRGKSGTTERIYDVLRSRGYDAYAKVTGNHPLSLYDGEENPIDRGERVTLYENVHELRKYFPVDALVLENQGITDYTTRMMNERFGDPDVLVLTNVRQDHRDTLGGTRADIARAFARATPAGTHVVNGEQDPRLREYIERELEAVDATVSHVDVPERHQNIPAAECIYALDHVLEAIDEEPLSDRQRESMLDEFRVEWTHALGGRVYNAADVNDVESTEMVRQALVDDDERIQPFVYLRRDRRARTASFHDYLEGLFDDGAIEQARVAGGHAELFADKASFPVICHDPETESALSVLEEMIADGWPVLVMGNTVAEFMRDIDDEIERHSEPPESIDTSESDLELELPPQPVDSQLPVQSVDSQSSGDADGALSRLSHVQR</sequence>
<feature type="region of interest" description="Disordered" evidence="1">
    <location>
        <begin position="373"/>
        <end position="426"/>
    </location>
</feature>
<name>W0JTG3_9EURY</name>
<reference evidence="3 4" key="1">
    <citation type="submission" date="2014-01" db="EMBL/GenBank/DDBJ databases">
        <authorList>
            <consortium name="DOE Joint Genome Institute"/>
            <person name="Anderson I."/>
            <person name="Huntemann M."/>
            <person name="Han J."/>
            <person name="Chen A."/>
            <person name="Kyrpides N."/>
            <person name="Mavromatis K."/>
            <person name="Markowitz V."/>
            <person name="Palaniappan K."/>
            <person name="Ivanova N."/>
            <person name="Schaumberg A."/>
            <person name="Pati A."/>
            <person name="Liolios K."/>
            <person name="Nordberg H.P."/>
            <person name="Cantor M.N."/>
            <person name="Hua S.X."/>
            <person name="Woyke T."/>
        </authorList>
    </citation>
    <scope>NUCLEOTIDE SEQUENCE [LARGE SCALE GENOMIC DNA]</scope>
    <source>
        <strain evidence="3 4">XH-48</strain>
    </source>
</reference>
<dbReference type="STRING" id="797299.HALLA_18820"/>
<dbReference type="OrthoDB" id="192097at2157"/>
<dbReference type="InterPro" id="IPR050061">
    <property type="entry name" value="MurCDEF_pg_biosynth"/>
</dbReference>
<dbReference type="PANTHER" id="PTHR43445">
    <property type="entry name" value="UDP-N-ACETYLMURAMATE--L-ALANINE LIGASE-RELATED"/>
    <property type="match status" value="1"/>
</dbReference>
<organism evidence="3 4">
    <name type="scientific">Halostagnicola larsenii XH-48</name>
    <dbReference type="NCBI Taxonomy" id="797299"/>
    <lineage>
        <taxon>Archaea</taxon>
        <taxon>Methanobacteriati</taxon>
        <taxon>Methanobacteriota</taxon>
        <taxon>Stenosarchaea group</taxon>
        <taxon>Halobacteria</taxon>
        <taxon>Halobacteriales</taxon>
        <taxon>Natrialbaceae</taxon>
        <taxon>Halostagnicola</taxon>
    </lineage>
</organism>
<dbReference type="RefSeq" id="WP_084569014.1">
    <property type="nucleotide sequence ID" value="NZ_CP007055.1"/>
</dbReference>
<dbReference type="GO" id="GO:0005524">
    <property type="term" value="F:ATP binding"/>
    <property type="evidence" value="ECO:0007669"/>
    <property type="project" value="InterPro"/>
</dbReference>
<accession>W0JTG3</accession>
<evidence type="ECO:0000313" key="4">
    <source>
        <dbReference type="Proteomes" id="UP000019024"/>
    </source>
</evidence>
<dbReference type="AlphaFoldDB" id="W0JTG3"/>
<dbReference type="PANTHER" id="PTHR43445:SF1">
    <property type="entry name" value="PGA SYNTHASE CAPB"/>
    <property type="match status" value="1"/>
</dbReference>
<feature type="compositionally biased region" description="Polar residues" evidence="1">
    <location>
        <begin position="397"/>
        <end position="412"/>
    </location>
</feature>
<evidence type="ECO:0000256" key="1">
    <source>
        <dbReference type="SAM" id="MobiDB-lite"/>
    </source>
</evidence>
<keyword evidence="3" id="KW-0436">Ligase</keyword>
<dbReference type="SUPFAM" id="SSF53623">
    <property type="entry name" value="MurD-like peptide ligases, catalytic domain"/>
    <property type="match status" value="1"/>
</dbReference>
<evidence type="ECO:0000313" key="3">
    <source>
        <dbReference type="EMBL" id="AHG00535.1"/>
    </source>
</evidence>
<keyword evidence="4" id="KW-1185">Reference proteome</keyword>
<dbReference type="PATRIC" id="fig|797299.3.peg.2759"/>
<dbReference type="EMBL" id="CP007055">
    <property type="protein sequence ID" value="AHG00535.1"/>
    <property type="molecule type" value="Genomic_DNA"/>
</dbReference>